<reference evidence="2 3" key="1">
    <citation type="journal article" date="2018" name="Mol. Biol. Evol.">
        <title>Broad Genomic Sampling Reveals a Smut Pathogenic Ancestry of the Fungal Clade Ustilaginomycotina.</title>
        <authorList>
            <person name="Kijpornyongpan T."/>
            <person name="Mondo S.J."/>
            <person name="Barry K."/>
            <person name="Sandor L."/>
            <person name="Lee J."/>
            <person name="Lipzen A."/>
            <person name="Pangilinan J."/>
            <person name="LaButti K."/>
            <person name="Hainaut M."/>
            <person name="Henrissat B."/>
            <person name="Grigoriev I.V."/>
            <person name="Spatafora J.W."/>
            <person name="Aime M.C."/>
        </authorList>
    </citation>
    <scope>NUCLEOTIDE SEQUENCE [LARGE SCALE GENOMIC DNA]</scope>
    <source>
        <strain evidence="2 3">MCA 5214</strain>
    </source>
</reference>
<sequence>MPQCGPFISKLEGSRSPSHDPVSYIRVFNRPRRKMQNLLMPVSSKSGGGDARMTAARGGIAELLDLTRTAANRQPCRSPSQDRRSETGPSLPLSGQGSVERREAPIGGASQYLKILLKELQTYFTTGPPYKTGVALRQLEYRVKEHCRQRVAFPPDSLACDLICPDHPSKQVLTFR</sequence>
<gene>
    <name evidence="2" type="ORF">BDZ90DRAFT_127181</name>
</gene>
<feature type="compositionally biased region" description="Polar residues" evidence="1">
    <location>
        <begin position="69"/>
        <end position="79"/>
    </location>
</feature>
<dbReference type="EMBL" id="KZ819682">
    <property type="protein sequence ID" value="PWN24334.1"/>
    <property type="molecule type" value="Genomic_DNA"/>
</dbReference>
<dbReference type="RefSeq" id="XP_025358946.1">
    <property type="nucleotide sequence ID" value="XM_025503337.1"/>
</dbReference>
<dbReference type="AlphaFoldDB" id="A0A316UHF3"/>
<organism evidence="2 3">
    <name type="scientific">Jaminaea rosea</name>
    <dbReference type="NCBI Taxonomy" id="1569628"/>
    <lineage>
        <taxon>Eukaryota</taxon>
        <taxon>Fungi</taxon>
        <taxon>Dikarya</taxon>
        <taxon>Basidiomycota</taxon>
        <taxon>Ustilaginomycotina</taxon>
        <taxon>Exobasidiomycetes</taxon>
        <taxon>Microstromatales</taxon>
        <taxon>Microstromatales incertae sedis</taxon>
        <taxon>Jaminaea</taxon>
    </lineage>
</organism>
<evidence type="ECO:0000313" key="3">
    <source>
        <dbReference type="Proteomes" id="UP000245884"/>
    </source>
</evidence>
<name>A0A316UHF3_9BASI</name>
<feature type="region of interest" description="Disordered" evidence="1">
    <location>
        <begin position="1"/>
        <end position="22"/>
    </location>
</feature>
<keyword evidence="3" id="KW-1185">Reference proteome</keyword>
<evidence type="ECO:0000256" key="1">
    <source>
        <dbReference type="SAM" id="MobiDB-lite"/>
    </source>
</evidence>
<accession>A0A316UHF3</accession>
<proteinExistence type="predicted"/>
<dbReference type="GeneID" id="37025160"/>
<evidence type="ECO:0000313" key="2">
    <source>
        <dbReference type="EMBL" id="PWN24334.1"/>
    </source>
</evidence>
<dbReference type="Proteomes" id="UP000245884">
    <property type="component" value="Unassembled WGS sequence"/>
</dbReference>
<protein>
    <submittedName>
        <fullName evidence="2">Uncharacterized protein</fullName>
    </submittedName>
</protein>
<feature type="region of interest" description="Disordered" evidence="1">
    <location>
        <begin position="68"/>
        <end position="104"/>
    </location>
</feature>